<name>A0ABZ1TMP8_STRVG</name>
<protein>
    <recommendedName>
        <fullName evidence="5">Lipoprotein</fullName>
    </recommendedName>
</protein>
<evidence type="ECO:0000313" key="4">
    <source>
        <dbReference type="Proteomes" id="UP001432039"/>
    </source>
</evidence>
<sequence length="247" mass="27005">MNRRTFLSAVPASLLVLTACSAPSRDTEAAAPRRLTSAEADRMALARFATYRRGTGDVTATVPSHRRTITLTGRIDWRGHHGYAEIRDDGTPPTQELVHWSPQGVATRPRWTGGLPDRPPASGWEFHPLRPHSTALDSLLLLLLHLGSDRPDNAQLLAHSDARWLRDDRIDDVPVIVAAGPGAPGAPAGRGRLGNTRYWIDADGRLLRFQARLGGEVRWATAELHPNRPAEPLPDLPAQLARATAPR</sequence>
<reference evidence="3" key="1">
    <citation type="submission" date="2022-10" db="EMBL/GenBank/DDBJ databases">
        <title>The complete genomes of actinobacterial strains from the NBC collection.</title>
        <authorList>
            <person name="Joergensen T.S."/>
            <person name="Alvarez Arevalo M."/>
            <person name="Sterndorff E.B."/>
            <person name="Faurdal D."/>
            <person name="Vuksanovic O."/>
            <person name="Mourched A.-S."/>
            <person name="Charusanti P."/>
            <person name="Shaw S."/>
            <person name="Blin K."/>
            <person name="Weber T."/>
        </authorList>
    </citation>
    <scope>NUCLEOTIDE SEQUENCE</scope>
    <source>
        <strain evidence="3">NBC_00248</strain>
    </source>
</reference>
<keyword evidence="2" id="KW-0732">Signal</keyword>
<evidence type="ECO:0008006" key="5">
    <source>
        <dbReference type="Google" id="ProtNLM"/>
    </source>
</evidence>
<dbReference type="Proteomes" id="UP001432039">
    <property type="component" value="Chromosome"/>
</dbReference>
<proteinExistence type="predicted"/>
<feature type="chain" id="PRO_5046606410" description="Lipoprotein" evidence="2">
    <location>
        <begin position="23"/>
        <end position="247"/>
    </location>
</feature>
<keyword evidence="4" id="KW-1185">Reference proteome</keyword>
<dbReference type="RefSeq" id="WP_328964593.1">
    <property type="nucleotide sequence ID" value="NZ_CP108090.1"/>
</dbReference>
<gene>
    <name evidence="3" type="ORF">OG517_35395</name>
</gene>
<evidence type="ECO:0000256" key="1">
    <source>
        <dbReference type="SAM" id="MobiDB-lite"/>
    </source>
</evidence>
<dbReference type="EMBL" id="CP108090">
    <property type="protein sequence ID" value="WUQ16286.1"/>
    <property type="molecule type" value="Genomic_DNA"/>
</dbReference>
<accession>A0ABZ1TMP8</accession>
<evidence type="ECO:0000256" key="2">
    <source>
        <dbReference type="SAM" id="SignalP"/>
    </source>
</evidence>
<feature type="region of interest" description="Disordered" evidence="1">
    <location>
        <begin position="226"/>
        <end position="247"/>
    </location>
</feature>
<organism evidence="3 4">
    <name type="scientific">Streptomyces virginiae</name>
    <name type="common">Streptomyces cinnamonensis</name>
    <dbReference type="NCBI Taxonomy" id="1961"/>
    <lineage>
        <taxon>Bacteria</taxon>
        <taxon>Bacillati</taxon>
        <taxon>Actinomycetota</taxon>
        <taxon>Actinomycetes</taxon>
        <taxon>Kitasatosporales</taxon>
        <taxon>Streptomycetaceae</taxon>
        <taxon>Streptomyces</taxon>
    </lineage>
</organism>
<evidence type="ECO:0000313" key="3">
    <source>
        <dbReference type="EMBL" id="WUQ16286.1"/>
    </source>
</evidence>
<feature type="signal peptide" evidence="2">
    <location>
        <begin position="1"/>
        <end position="22"/>
    </location>
</feature>
<dbReference type="PROSITE" id="PS51257">
    <property type="entry name" value="PROKAR_LIPOPROTEIN"/>
    <property type="match status" value="1"/>
</dbReference>